<reference evidence="2 3" key="1">
    <citation type="submission" date="2019-03" db="EMBL/GenBank/DDBJ databases">
        <title>Genomic Encyclopedia of Type Strains, Phase IV (KMG-IV): sequencing the most valuable type-strain genomes for metagenomic binning, comparative biology and taxonomic classification.</title>
        <authorList>
            <person name="Goeker M."/>
        </authorList>
    </citation>
    <scope>NUCLEOTIDE SEQUENCE [LARGE SCALE GENOMIC DNA]</scope>
    <source>
        <strain evidence="2 3">DSM 25894</strain>
    </source>
</reference>
<dbReference type="PANTHER" id="PTHR45138:SF9">
    <property type="entry name" value="DIGUANYLATE CYCLASE DGCM-RELATED"/>
    <property type="match status" value="1"/>
</dbReference>
<dbReference type="SMART" id="SM00267">
    <property type="entry name" value="GGDEF"/>
    <property type="match status" value="1"/>
</dbReference>
<evidence type="ECO:0000259" key="1">
    <source>
        <dbReference type="PROSITE" id="PS50887"/>
    </source>
</evidence>
<dbReference type="Pfam" id="PF01590">
    <property type="entry name" value="GAF"/>
    <property type="match status" value="1"/>
</dbReference>
<name>A0A4R3N6R2_9BACI</name>
<feature type="domain" description="GGDEF" evidence="1">
    <location>
        <begin position="486"/>
        <end position="614"/>
    </location>
</feature>
<proteinExistence type="predicted"/>
<dbReference type="GO" id="GO:1902201">
    <property type="term" value="P:negative regulation of bacterial-type flagellum-dependent cell motility"/>
    <property type="evidence" value="ECO:0007669"/>
    <property type="project" value="TreeGrafter"/>
</dbReference>
<dbReference type="Gene3D" id="3.30.450.40">
    <property type="match status" value="2"/>
</dbReference>
<dbReference type="InterPro" id="IPR029787">
    <property type="entry name" value="Nucleotide_cyclase"/>
</dbReference>
<dbReference type="SUPFAM" id="SSF55781">
    <property type="entry name" value="GAF domain-like"/>
    <property type="match status" value="2"/>
</dbReference>
<gene>
    <name evidence="2" type="ORF">EDD68_10415</name>
</gene>
<dbReference type="CDD" id="cd01949">
    <property type="entry name" value="GGDEF"/>
    <property type="match status" value="1"/>
</dbReference>
<dbReference type="RefSeq" id="WP_132371120.1">
    <property type="nucleotide sequence ID" value="NZ_SMAN01000004.1"/>
</dbReference>
<comment type="caution">
    <text evidence="2">The sequence shown here is derived from an EMBL/GenBank/DDBJ whole genome shotgun (WGS) entry which is preliminary data.</text>
</comment>
<dbReference type="PROSITE" id="PS50887">
    <property type="entry name" value="GGDEF"/>
    <property type="match status" value="1"/>
</dbReference>
<dbReference type="Proteomes" id="UP000294650">
    <property type="component" value="Unassembled WGS sequence"/>
</dbReference>
<sequence>MKNKAEPNLYIMEQLRNQFYELMTVKSHINFQYFARDLAGIIRDLTEAKTCAIYLKNEYTDTYERYGKDISDEELESHDVPGSGMPDEGVHDQHQEYRLPLRIENKDYGFLLLVFDRDKSIEGFRNLLQDISRETVRVLVRIKGFFAVLNEEKKYEQLYRVTSKFHASIRMEDVLNEMIFTLEQIYPDFEYHLYLSQDDAIHEQLPIRIISFDLEQKDHASSRAYLTGEIQLEDRRGERQSCLYAPLKGKQGVYGVLEILAPESVFFPEKDIEFISLLANTAGNALENARLYQQSKKLVEDLQLINRTSQRLNMNLSLSDTISFISKQTLESFKAEEVGVLLYVNHEWNDYELQTGSTAYFFSAEGKRFVQFLNGRFEKEKDPLFIGDFAAKFPDYPFGFQSVMAIPMIQDKKMIGLVVVLHRNSYHFSFETFKLFQSIVQHSALTVINSMLKEELEQLVKTDYLTKLFSRKYLDESLHQHMKTGQKGAFLMMDIDDFKQVNDQYGHHVGDQIIIQVAEVIKNHIAYKDVAARWGGEELAVYIPDATLEEAQDLSERIVHAVAGQTRPAVTVSCGVSYWNNGEQDQVKDVFIRADRALYAAKESGKNCVRTQYDLEL</sequence>
<dbReference type="InterPro" id="IPR043128">
    <property type="entry name" value="Rev_trsase/Diguanyl_cyclase"/>
</dbReference>
<dbReference type="Gene3D" id="3.30.70.270">
    <property type="match status" value="1"/>
</dbReference>
<dbReference type="InterPro" id="IPR000160">
    <property type="entry name" value="GGDEF_dom"/>
</dbReference>
<dbReference type="FunFam" id="3.30.70.270:FF:000001">
    <property type="entry name" value="Diguanylate cyclase domain protein"/>
    <property type="match status" value="1"/>
</dbReference>
<dbReference type="OrthoDB" id="9759607at2"/>
<organism evidence="2 3">
    <name type="scientific">Melghiribacillus thermohalophilus</name>
    <dbReference type="NCBI Taxonomy" id="1324956"/>
    <lineage>
        <taxon>Bacteria</taxon>
        <taxon>Bacillati</taxon>
        <taxon>Bacillota</taxon>
        <taxon>Bacilli</taxon>
        <taxon>Bacillales</taxon>
        <taxon>Bacillaceae</taxon>
        <taxon>Melghiribacillus</taxon>
    </lineage>
</organism>
<keyword evidence="3" id="KW-1185">Reference proteome</keyword>
<accession>A0A4R3N6R2</accession>
<dbReference type="GO" id="GO:0043709">
    <property type="term" value="P:cell adhesion involved in single-species biofilm formation"/>
    <property type="evidence" value="ECO:0007669"/>
    <property type="project" value="TreeGrafter"/>
</dbReference>
<dbReference type="EMBL" id="SMAN01000004">
    <property type="protein sequence ID" value="TCT24948.1"/>
    <property type="molecule type" value="Genomic_DNA"/>
</dbReference>
<dbReference type="Pfam" id="PF00990">
    <property type="entry name" value="GGDEF"/>
    <property type="match status" value="1"/>
</dbReference>
<protein>
    <submittedName>
        <fullName evidence="2">Diguanylate cyclase (GGDEF)-like protein</fullName>
    </submittedName>
</protein>
<dbReference type="PANTHER" id="PTHR45138">
    <property type="entry name" value="REGULATORY COMPONENTS OF SENSORY TRANSDUCTION SYSTEM"/>
    <property type="match status" value="1"/>
</dbReference>
<dbReference type="InterPro" id="IPR003018">
    <property type="entry name" value="GAF"/>
</dbReference>
<evidence type="ECO:0000313" key="3">
    <source>
        <dbReference type="Proteomes" id="UP000294650"/>
    </source>
</evidence>
<dbReference type="SUPFAM" id="SSF55073">
    <property type="entry name" value="Nucleotide cyclase"/>
    <property type="match status" value="1"/>
</dbReference>
<dbReference type="AlphaFoldDB" id="A0A4R3N6R2"/>
<dbReference type="InterPro" id="IPR050469">
    <property type="entry name" value="Diguanylate_Cyclase"/>
</dbReference>
<dbReference type="GO" id="GO:0005886">
    <property type="term" value="C:plasma membrane"/>
    <property type="evidence" value="ECO:0007669"/>
    <property type="project" value="TreeGrafter"/>
</dbReference>
<dbReference type="GO" id="GO:0052621">
    <property type="term" value="F:diguanylate cyclase activity"/>
    <property type="evidence" value="ECO:0007669"/>
    <property type="project" value="TreeGrafter"/>
</dbReference>
<evidence type="ECO:0000313" key="2">
    <source>
        <dbReference type="EMBL" id="TCT24948.1"/>
    </source>
</evidence>
<dbReference type="NCBIfam" id="TIGR00254">
    <property type="entry name" value="GGDEF"/>
    <property type="match status" value="1"/>
</dbReference>
<dbReference type="InterPro" id="IPR029016">
    <property type="entry name" value="GAF-like_dom_sf"/>
</dbReference>